<proteinExistence type="predicted"/>
<sequence>MSKRDCDDDVKGMKFGGDGYEREEVWRFFEKSLREEVWRFLKGIKVSHS</sequence>
<gene>
    <name evidence="1" type="ORF">LLUT_LOCUS10425</name>
</gene>
<comment type="caution">
    <text evidence="1">The sequence shown here is derived from an EMBL/GenBank/DDBJ whole genome shotgun (WGS) entry which is preliminary data.</text>
</comment>
<dbReference type="EMBL" id="CAXHTB010000007">
    <property type="protein sequence ID" value="CAL0309365.1"/>
    <property type="molecule type" value="Genomic_DNA"/>
</dbReference>
<name>A0AAV1WJ89_LUPLU</name>
<organism evidence="1 2">
    <name type="scientific">Lupinus luteus</name>
    <name type="common">European yellow lupine</name>
    <dbReference type="NCBI Taxonomy" id="3873"/>
    <lineage>
        <taxon>Eukaryota</taxon>
        <taxon>Viridiplantae</taxon>
        <taxon>Streptophyta</taxon>
        <taxon>Embryophyta</taxon>
        <taxon>Tracheophyta</taxon>
        <taxon>Spermatophyta</taxon>
        <taxon>Magnoliopsida</taxon>
        <taxon>eudicotyledons</taxon>
        <taxon>Gunneridae</taxon>
        <taxon>Pentapetalae</taxon>
        <taxon>rosids</taxon>
        <taxon>fabids</taxon>
        <taxon>Fabales</taxon>
        <taxon>Fabaceae</taxon>
        <taxon>Papilionoideae</taxon>
        <taxon>50 kb inversion clade</taxon>
        <taxon>genistoids sensu lato</taxon>
        <taxon>core genistoids</taxon>
        <taxon>Genisteae</taxon>
        <taxon>Lupinus</taxon>
    </lineage>
</organism>
<evidence type="ECO:0000313" key="1">
    <source>
        <dbReference type="EMBL" id="CAL0309365.1"/>
    </source>
</evidence>
<dbReference type="AlphaFoldDB" id="A0AAV1WJ89"/>
<accession>A0AAV1WJ89</accession>
<evidence type="ECO:0000313" key="2">
    <source>
        <dbReference type="Proteomes" id="UP001497480"/>
    </source>
</evidence>
<reference evidence="1 2" key="1">
    <citation type="submission" date="2024-03" db="EMBL/GenBank/DDBJ databases">
        <authorList>
            <person name="Martinez-Hernandez J."/>
        </authorList>
    </citation>
    <scope>NUCLEOTIDE SEQUENCE [LARGE SCALE GENOMIC DNA]</scope>
</reference>
<keyword evidence="2" id="KW-1185">Reference proteome</keyword>
<dbReference type="Proteomes" id="UP001497480">
    <property type="component" value="Unassembled WGS sequence"/>
</dbReference>
<protein>
    <submittedName>
        <fullName evidence="1">Uncharacterized protein</fullName>
    </submittedName>
</protein>